<evidence type="ECO:0000256" key="2">
    <source>
        <dbReference type="ARBA" id="ARBA00012513"/>
    </source>
</evidence>
<dbReference type="FunFam" id="1.10.510.10:FF:000312">
    <property type="entry name" value="Serine/threonine-protein kinase OXI1"/>
    <property type="match status" value="1"/>
</dbReference>
<dbReference type="Gene3D" id="1.10.510.10">
    <property type="entry name" value="Transferase(Phosphotransferase) domain 1"/>
    <property type="match status" value="2"/>
</dbReference>
<keyword evidence="6 12" id="KW-0418">Kinase</keyword>
<dbReference type="PROSITE" id="PS51285">
    <property type="entry name" value="AGC_KINASE_CTER"/>
    <property type="match status" value="1"/>
</dbReference>
<dbReference type="PANTHER" id="PTHR45637">
    <property type="entry name" value="FLIPPASE KINASE 1-RELATED"/>
    <property type="match status" value="1"/>
</dbReference>
<dbReference type="AlphaFoldDB" id="A0A2U1P092"/>
<dbReference type="InterPro" id="IPR000719">
    <property type="entry name" value="Prot_kinase_dom"/>
</dbReference>
<evidence type="ECO:0000256" key="7">
    <source>
        <dbReference type="ARBA" id="ARBA00022840"/>
    </source>
</evidence>
<protein>
    <recommendedName>
        <fullName evidence="2">non-specific serine/threonine protein kinase</fullName>
        <ecNumber evidence="2">2.7.11.1</ecNumber>
    </recommendedName>
</protein>
<organism evidence="12 13">
    <name type="scientific">Artemisia annua</name>
    <name type="common">Sweet wormwood</name>
    <dbReference type="NCBI Taxonomy" id="35608"/>
    <lineage>
        <taxon>Eukaryota</taxon>
        <taxon>Viridiplantae</taxon>
        <taxon>Streptophyta</taxon>
        <taxon>Embryophyta</taxon>
        <taxon>Tracheophyta</taxon>
        <taxon>Spermatophyta</taxon>
        <taxon>Magnoliopsida</taxon>
        <taxon>eudicotyledons</taxon>
        <taxon>Gunneridae</taxon>
        <taxon>Pentapetalae</taxon>
        <taxon>asterids</taxon>
        <taxon>campanulids</taxon>
        <taxon>Asterales</taxon>
        <taxon>Asteraceae</taxon>
        <taxon>Asteroideae</taxon>
        <taxon>Anthemideae</taxon>
        <taxon>Artemisiinae</taxon>
        <taxon>Artemisia</taxon>
    </lineage>
</organism>
<evidence type="ECO:0000256" key="8">
    <source>
        <dbReference type="ARBA" id="ARBA00047899"/>
    </source>
</evidence>
<evidence type="ECO:0000256" key="6">
    <source>
        <dbReference type="ARBA" id="ARBA00022777"/>
    </source>
</evidence>
<keyword evidence="3" id="KW-0723">Serine/threonine-protein kinase</keyword>
<dbReference type="GO" id="GO:0004674">
    <property type="term" value="F:protein serine/threonine kinase activity"/>
    <property type="evidence" value="ECO:0007669"/>
    <property type="project" value="UniProtKB-KW"/>
</dbReference>
<evidence type="ECO:0000256" key="5">
    <source>
        <dbReference type="ARBA" id="ARBA00022741"/>
    </source>
</evidence>
<proteinExistence type="inferred from homology"/>
<evidence type="ECO:0000256" key="3">
    <source>
        <dbReference type="ARBA" id="ARBA00022527"/>
    </source>
</evidence>
<dbReference type="GO" id="GO:0005524">
    <property type="term" value="F:ATP binding"/>
    <property type="evidence" value="ECO:0007669"/>
    <property type="project" value="UniProtKB-KW"/>
</dbReference>
<dbReference type="OrthoDB" id="432483at2759"/>
<dbReference type="InterPro" id="IPR008271">
    <property type="entry name" value="Ser/Thr_kinase_AS"/>
</dbReference>
<dbReference type="Proteomes" id="UP000245207">
    <property type="component" value="Unassembled WGS sequence"/>
</dbReference>
<sequence>MNEDEISVLDLRQLDVLSTLGRGAKGVVFLVRNKSSSGELFALKTILKSPITNKAKKTECKDKLFEHEVLRLTKHPLLPKLRGIVSTDKIIGYAIDYCPGRDLNHLRNKQTERMFSDDVIRFYAAELVIALDYLHNLGIIYRDLKPENVMIQENGHLMLVDFDLSTRLVLRPQSKDTVVPEPEPEPEPLMKKKKGSSLFWTCSRVQSIPSEDPFQQVHPAELEEPSPTKSYSKSNSFVGTEEYIAPEMLQNKGHDLTVDFWCLGIVLYEMLYGKTPFKGTNRKETFYKILTASPELVGEQTTLRDLIRKLLVKDPKQRISTAEIKKHQFFKGVDWENVLEIARPPFVPGPPDEESIDVNKIDIEAFVQGVFKVSDDVEDKALKDDFSLFSQF</sequence>
<dbReference type="InterPro" id="IPR000961">
    <property type="entry name" value="AGC-kinase_C"/>
</dbReference>
<feature type="domain" description="Protein kinase" evidence="10">
    <location>
        <begin position="14"/>
        <end position="330"/>
    </location>
</feature>
<dbReference type="STRING" id="35608.A0A2U1P092"/>
<evidence type="ECO:0000256" key="1">
    <source>
        <dbReference type="ARBA" id="ARBA00009903"/>
    </source>
</evidence>
<evidence type="ECO:0000259" key="11">
    <source>
        <dbReference type="PROSITE" id="PS51285"/>
    </source>
</evidence>
<keyword evidence="4" id="KW-0808">Transferase</keyword>
<evidence type="ECO:0000313" key="13">
    <source>
        <dbReference type="Proteomes" id="UP000245207"/>
    </source>
</evidence>
<keyword evidence="7" id="KW-0067">ATP-binding</keyword>
<name>A0A2U1P092_ARTAN</name>
<dbReference type="SMART" id="SM00220">
    <property type="entry name" value="S_TKc"/>
    <property type="match status" value="1"/>
</dbReference>
<reference evidence="12 13" key="1">
    <citation type="journal article" date="2018" name="Mol. Plant">
        <title>The genome of Artemisia annua provides insight into the evolution of Asteraceae family and artemisinin biosynthesis.</title>
        <authorList>
            <person name="Shen Q."/>
            <person name="Zhang L."/>
            <person name="Liao Z."/>
            <person name="Wang S."/>
            <person name="Yan T."/>
            <person name="Shi P."/>
            <person name="Liu M."/>
            <person name="Fu X."/>
            <person name="Pan Q."/>
            <person name="Wang Y."/>
            <person name="Lv Z."/>
            <person name="Lu X."/>
            <person name="Zhang F."/>
            <person name="Jiang W."/>
            <person name="Ma Y."/>
            <person name="Chen M."/>
            <person name="Hao X."/>
            <person name="Li L."/>
            <person name="Tang Y."/>
            <person name="Lv G."/>
            <person name="Zhou Y."/>
            <person name="Sun X."/>
            <person name="Brodelius P.E."/>
            <person name="Rose J.K.C."/>
            <person name="Tang K."/>
        </authorList>
    </citation>
    <scope>NUCLEOTIDE SEQUENCE [LARGE SCALE GENOMIC DNA]</scope>
    <source>
        <strain evidence="13">cv. Huhao1</strain>
        <tissue evidence="12">Leaf</tissue>
    </source>
</reference>
<evidence type="ECO:0000313" key="12">
    <source>
        <dbReference type="EMBL" id="PWA79100.1"/>
    </source>
</evidence>
<gene>
    <name evidence="12" type="ORF">CTI12_AA208370</name>
</gene>
<comment type="catalytic activity">
    <reaction evidence="8">
        <text>L-threonyl-[protein] + ATP = O-phospho-L-threonyl-[protein] + ADP + H(+)</text>
        <dbReference type="Rhea" id="RHEA:46608"/>
        <dbReference type="Rhea" id="RHEA-COMP:11060"/>
        <dbReference type="Rhea" id="RHEA-COMP:11605"/>
        <dbReference type="ChEBI" id="CHEBI:15378"/>
        <dbReference type="ChEBI" id="CHEBI:30013"/>
        <dbReference type="ChEBI" id="CHEBI:30616"/>
        <dbReference type="ChEBI" id="CHEBI:61977"/>
        <dbReference type="ChEBI" id="CHEBI:456216"/>
        <dbReference type="EC" id="2.7.11.1"/>
    </reaction>
</comment>
<dbReference type="InterPro" id="IPR011009">
    <property type="entry name" value="Kinase-like_dom_sf"/>
</dbReference>
<evidence type="ECO:0000259" key="10">
    <source>
        <dbReference type="PROSITE" id="PS50011"/>
    </source>
</evidence>
<keyword evidence="5" id="KW-0547">Nucleotide-binding</keyword>
<dbReference type="PROSITE" id="PS00108">
    <property type="entry name" value="PROTEIN_KINASE_ST"/>
    <property type="match status" value="1"/>
</dbReference>
<comment type="caution">
    <text evidence="12">The sequence shown here is derived from an EMBL/GenBank/DDBJ whole genome shotgun (WGS) entry which is preliminary data.</text>
</comment>
<dbReference type="FunFam" id="1.10.510.10:FF:000294">
    <property type="entry name" value="Serine/threonine-protein kinase OXI1"/>
    <property type="match status" value="1"/>
</dbReference>
<dbReference type="EMBL" id="PKPP01001901">
    <property type="protein sequence ID" value="PWA79100.1"/>
    <property type="molecule type" value="Genomic_DNA"/>
</dbReference>
<dbReference type="Pfam" id="PF00069">
    <property type="entry name" value="Pkinase"/>
    <property type="match status" value="2"/>
</dbReference>
<feature type="domain" description="AGC-kinase C-terminal" evidence="11">
    <location>
        <begin position="331"/>
        <end position="392"/>
    </location>
</feature>
<dbReference type="Gene3D" id="3.30.200.20">
    <property type="entry name" value="Phosphorylase Kinase, domain 1"/>
    <property type="match status" value="2"/>
</dbReference>
<evidence type="ECO:0000256" key="4">
    <source>
        <dbReference type="ARBA" id="ARBA00022679"/>
    </source>
</evidence>
<evidence type="ECO:0000256" key="9">
    <source>
        <dbReference type="ARBA" id="ARBA00048679"/>
    </source>
</evidence>
<keyword evidence="13" id="KW-1185">Reference proteome</keyword>
<accession>A0A2U1P092</accession>
<dbReference type="EC" id="2.7.11.1" evidence="2"/>
<dbReference type="SUPFAM" id="SSF56112">
    <property type="entry name" value="Protein kinase-like (PK-like)"/>
    <property type="match status" value="1"/>
</dbReference>
<comment type="similarity">
    <text evidence="1">Belongs to the protein kinase superfamily. AGC Ser/Thr protein kinase family.</text>
</comment>
<comment type="catalytic activity">
    <reaction evidence="9">
        <text>L-seryl-[protein] + ATP = O-phospho-L-seryl-[protein] + ADP + H(+)</text>
        <dbReference type="Rhea" id="RHEA:17989"/>
        <dbReference type="Rhea" id="RHEA-COMP:9863"/>
        <dbReference type="Rhea" id="RHEA-COMP:11604"/>
        <dbReference type="ChEBI" id="CHEBI:15378"/>
        <dbReference type="ChEBI" id="CHEBI:29999"/>
        <dbReference type="ChEBI" id="CHEBI:30616"/>
        <dbReference type="ChEBI" id="CHEBI:83421"/>
        <dbReference type="ChEBI" id="CHEBI:456216"/>
        <dbReference type="EC" id="2.7.11.1"/>
    </reaction>
</comment>
<dbReference type="PROSITE" id="PS50011">
    <property type="entry name" value="PROTEIN_KINASE_DOM"/>
    <property type="match status" value="1"/>
</dbReference>